<dbReference type="InterPro" id="IPR051233">
    <property type="entry name" value="Desulfoferrodoxin_SOR"/>
</dbReference>
<dbReference type="GO" id="GO:0050605">
    <property type="term" value="F:superoxide reductase activity"/>
    <property type="evidence" value="ECO:0007669"/>
    <property type="project" value="UniProtKB-EC"/>
</dbReference>
<feature type="domain" description="Desulfoferrodoxin ferrous iron-binding" evidence="6">
    <location>
        <begin position="40"/>
        <end position="124"/>
    </location>
</feature>
<evidence type="ECO:0000256" key="4">
    <source>
        <dbReference type="ARBA" id="ARBA00022982"/>
    </source>
</evidence>
<dbReference type="Pfam" id="PF01880">
    <property type="entry name" value="Desulfoferrodox"/>
    <property type="match status" value="1"/>
</dbReference>
<evidence type="ECO:0000256" key="2">
    <source>
        <dbReference type="ARBA" id="ARBA00022448"/>
    </source>
</evidence>
<dbReference type="Gene3D" id="2.60.40.730">
    <property type="entry name" value="SOR catalytic domain"/>
    <property type="match status" value="1"/>
</dbReference>
<sequence>MAVRFYRCSHCGNIIIKVVDKKVPVVCCGEKMEELVPSSTDAAVEKHVPVISVDGNIVTVSVGSVAHPMIPEHFIQFIVLETSNGIQIAELAAGNEPVATFAVTEGTEVKAAYAYCNLHGLWVNE</sequence>
<keyword evidence="3" id="KW-0479">Metal-binding</keyword>
<organism evidence="7">
    <name type="scientific">uncultured bacterium Contig1532b</name>
    <dbReference type="NCBI Taxonomy" id="1393450"/>
    <lineage>
        <taxon>Bacteria</taxon>
        <taxon>environmental samples</taxon>
    </lineage>
</organism>
<comment type="similarity">
    <text evidence="1">Belongs to the desulfoferrodoxin family.</text>
</comment>
<dbReference type="InterPro" id="IPR036073">
    <property type="entry name" value="Desulfoferrodoxin_Fe-bd_dom_sf"/>
</dbReference>
<evidence type="ECO:0000256" key="3">
    <source>
        <dbReference type="ARBA" id="ARBA00022723"/>
    </source>
</evidence>
<evidence type="ECO:0000259" key="6">
    <source>
        <dbReference type="Pfam" id="PF01880"/>
    </source>
</evidence>
<accession>W0FL14</accession>
<dbReference type="SUPFAM" id="SSF57802">
    <property type="entry name" value="Rubredoxin-like"/>
    <property type="match status" value="1"/>
</dbReference>
<keyword evidence="2" id="KW-0813">Transport</keyword>
<proteinExistence type="inferred from homology"/>
<evidence type="ECO:0000256" key="5">
    <source>
        <dbReference type="ARBA" id="ARBA00023004"/>
    </source>
</evidence>
<evidence type="ECO:0000256" key="1">
    <source>
        <dbReference type="ARBA" id="ARBA00005941"/>
    </source>
</evidence>
<dbReference type="EMBL" id="KC246771">
    <property type="protein sequence ID" value="AHF23665.1"/>
    <property type="molecule type" value="Genomic_DNA"/>
</dbReference>
<keyword evidence="4" id="KW-0249">Electron transport</keyword>
<dbReference type="AlphaFoldDB" id="W0FL14"/>
<dbReference type="InterPro" id="IPR002742">
    <property type="entry name" value="Desulfoferrodoxin_Fe-bd_dom"/>
</dbReference>
<dbReference type="PANTHER" id="PTHR36541:SF1">
    <property type="entry name" value="SUPEROXIDE REDUCTASE-RELATED"/>
    <property type="match status" value="1"/>
</dbReference>
<reference evidence="7" key="1">
    <citation type="journal article" date="2013" name="PLoS ONE">
        <title>Metagenomic insights into the carbohydrate-active enzymes carried by the microorganisms adhering to solid digesta in the rumen of cows.</title>
        <authorList>
            <person name="Wang L."/>
            <person name="Hatem A."/>
            <person name="Catalyurek U.V."/>
            <person name="Morrison M."/>
            <person name="Yu Z."/>
        </authorList>
    </citation>
    <scope>NUCLEOTIDE SEQUENCE</scope>
</reference>
<protein>
    <submittedName>
        <fullName evidence="7">Superoxide reductase</fullName>
    </submittedName>
</protein>
<keyword evidence="5" id="KW-0408">Iron</keyword>
<dbReference type="SUPFAM" id="SSF49367">
    <property type="entry name" value="Superoxide reductase-like"/>
    <property type="match status" value="1"/>
</dbReference>
<name>W0FL14_9BACT</name>
<evidence type="ECO:0000313" key="7">
    <source>
        <dbReference type="EMBL" id="AHF23665.1"/>
    </source>
</evidence>
<dbReference type="GO" id="GO:0005506">
    <property type="term" value="F:iron ion binding"/>
    <property type="evidence" value="ECO:0007669"/>
    <property type="project" value="InterPro"/>
</dbReference>
<dbReference type="PANTHER" id="PTHR36541">
    <property type="entry name" value="SUPEROXIDE REDUCTASE-RELATED"/>
    <property type="match status" value="1"/>
</dbReference>